<evidence type="ECO:0008006" key="3">
    <source>
        <dbReference type="Google" id="ProtNLM"/>
    </source>
</evidence>
<organism evidence="1 2">
    <name type="scientific">Gossypium anomalum</name>
    <dbReference type="NCBI Taxonomy" id="47600"/>
    <lineage>
        <taxon>Eukaryota</taxon>
        <taxon>Viridiplantae</taxon>
        <taxon>Streptophyta</taxon>
        <taxon>Embryophyta</taxon>
        <taxon>Tracheophyta</taxon>
        <taxon>Spermatophyta</taxon>
        <taxon>Magnoliopsida</taxon>
        <taxon>eudicotyledons</taxon>
        <taxon>Gunneridae</taxon>
        <taxon>Pentapetalae</taxon>
        <taxon>rosids</taxon>
        <taxon>malvids</taxon>
        <taxon>Malvales</taxon>
        <taxon>Malvaceae</taxon>
        <taxon>Malvoideae</taxon>
        <taxon>Gossypium</taxon>
    </lineage>
</organism>
<dbReference type="AlphaFoldDB" id="A0A8J5Z0X2"/>
<evidence type="ECO:0000313" key="2">
    <source>
        <dbReference type="Proteomes" id="UP000701853"/>
    </source>
</evidence>
<protein>
    <recommendedName>
        <fullName evidence="3">Reverse transcriptase</fullName>
    </recommendedName>
</protein>
<dbReference type="Proteomes" id="UP000701853">
    <property type="component" value="Chromosome 7"/>
</dbReference>
<dbReference type="OrthoDB" id="1752219at2759"/>
<reference evidence="1 2" key="1">
    <citation type="journal article" date="2021" name="bioRxiv">
        <title>The Gossypium anomalum genome as a resource for cotton improvement and evolutionary analysis of hybrid incompatibility.</title>
        <authorList>
            <person name="Grover C.E."/>
            <person name="Yuan D."/>
            <person name="Arick M.A."/>
            <person name="Miller E.R."/>
            <person name="Hu G."/>
            <person name="Peterson D.G."/>
            <person name="Wendel J.F."/>
            <person name="Udall J.A."/>
        </authorList>
    </citation>
    <scope>NUCLEOTIDE SEQUENCE [LARGE SCALE GENOMIC DNA]</scope>
    <source>
        <strain evidence="1">JFW-Udall</strain>
        <tissue evidence="1">Leaf</tissue>
    </source>
</reference>
<accession>A0A8J5Z0X2</accession>
<comment type="caution">
    <text evidence="1">The sequence shown here is derived from an EMBL/GenBank/DDBJ whole genome shotgun (WGS) entry which is preliminary data.</text>
</comment>
<name>A0A8J5Z0X2_9ROSI</name>
<keyword evidence="2" id="KW-1185">Reference proteome</keyword>
<sequence>MAKVDFSIVTNSNALWVRVLRLMYGVQSRLPESLSRGCCSFLWRSFTKVWPLIRENLPWSVGDEKYFFRLWVTEEIINKIVGIPRPHSSSGPDRIILGGTSTGSFSLKSAYERAIRGVGIDSACEVCGHGSEDVLHVLRDFPAARDIWNKLIPTDKLSRFYSGPIYEASPQILMKSSRHRTLGYLRWFETYSGMGLRKCSNSTDSFKAVNAIQDESFRGSNFSLVKRIHQLLKIVRHWEIQHIFRDENKIGDGLVKMICDRRLGLRLFEDSLLEEKV</sequence>
<proteinExistence type="predicted"/>
<dbReference type="EMBL" id="JAHUZN010000007">
    <property type="protein sequence ID" value="KAG8489106.1"/>
    <property type="molecule type" value="Genomic_DNA"/>
</dbReference>
<evidence type="ECO:0000313" key="1">
    <source>
        <dbReference type="EMBL" id="KAG8489106.1"/>
    </source>
</evidence>
<gene>
    <name evidence="1" type="ORF">CXB51_017021</name>
</gene>